<evidence type="ECO:0000313" key="2">
    <source>
        <dbReference type="Proteomes" id="UP000053268"/>
    </source>
</evidence>
<reference evidence="1 2" key="1">
    <citation type="journal article" date="2015" name="Nat. Commun.">
        <title>Outbred genome sequencing and CRISPR/Cas9 gene editing in butterflies.</title>
        <authorList>
            <person name="Li X."/>
            <person name="Fan D."/>
            <person name="Zhang W."/>
            <person name="Liu G."/>
            <person name="Zhang L."/>
            <person name="Zhao L."/>
            <person name="Fang X."/>
            <person name="Chen L."/>
            <person name="Dong Y."/>
            <person name="Chen Y."/>
            <person name="Ding Y."/>
            <person name="Zhao R."/>
            <person name="Feng M."/>
            <person name="Zhu Y."/>
            <person name="Feng Y."/>
            <person name="Jiang X."/>
            <person name="Zhu D."/>
            <person name="Xiang H."/>
            <person name="Feng X."/>
            <person name="Li S."/>
            <person name="Wang J."/>
            <person name="Zhang G."/>
            <person name="Kronforst M.R."/>
            <person name="Wang W."/>
        </authorList>
    </citation>
    <scope>NUCLEOTIDE SEQUENCE [LARGE SCALE GENOMIC DNA]</scope>
    <source>
        <strain evidence="1">Ya'a_city_454_Px</strain>
        <tissue evidence="1">Whole body</tissue>
    </source>
</reference>
<dbReference type="Proteomes" id="UP000053268">
    <property type="component" value="Unassembled WGS sequence"/>
</dbReference>
<dbReference type="AlphaFoldDB" id="A0A194PLH4"/>
<name>A0A194PLH4_PAPXU</name>
<keyword evidence="2" id="KW-1185">Reference proteome</keyword>
<organism evidence="1 2">
    <name type="scientific">Papilio xuthus</name>
    <name type="common">Asian swallowtail butterfly</name>
    <dbReference type="NCBI Taxonomy" id="66420"/>
    <lineage>
        <taxon>Eukaryota</taxon>
        <taxon>Metazoa</taxon>
        <taxon>Ecdysozoa</taxon>
        <taxon>Arthropoda</taxon>
        <taxon>Hexapoda</taxon>
        <taxon>Insecta</taxon>
        <taxon>Pterygota</taxon>
        <taxon>Neoptera</taxon>
        <taxon>Endopterygota</taxon>
        <taxon>Lepidoptera</taxon>
        <taxon>Glossata</taxon>
        <taxon>Ditrysia</taxon>
        <taxon>Papilionoidea</taxon>
        <taxon>Papilionidae</taxon>
        <taxon>Papilioninae</taxon>
        <taxon>Papilio</taxon>
    </lineage>
</organism>
<accession>A0A194PLH4</accession>
<sequence length="263" mass="30986">MIVQDRLEGVIPEKLNLASEEYVVIKNHVRELKNTKVKSEIQDENKDEVTEQKVLKFKNRKRKHSNSEIAEQSSKCCEINKDDLEELRTLYNKCKKVIRNIENKYGHLLNLFSEPQTTSSDLENIDGEEKCTCEQNKRIIFDDEGKQILKDVEFDRHICVKNHERNYRNSLPDVHVEYEHETLQKDAIELPDDLIDLENILKNPATENKLRRRVINKIRGLRFDYIREIRFNRQMLVEKLKSNPDELLTFSGSNLSSLSGYPT</sequence>
<dbReference type="STRING" id="66420.A0A194PLH4"/>
<proteinExistence type="predicted"/>
<dbReference type="EMBL" id="KQ459600">
    <property type="protein sequence ID" value="KPI94286.1"/>
    <property type="molecule type" value="Genomic_DNA"/>
</dbReference>
<evidence type="ECO:0000313" key="1">
    <source>
        <dbReference type="EMBL" id="KPI94286.1"/>
    </source>
</evidence>
<gene>
    <name evidence="1" type="ORF">RR46_06737</name>
</gene>
<protein>
    <submittedName>
        <fullName evidence="1">Uncharacterized protein</fullName>
    </submittedName>
</protein>